<protein>
    <submittedName>
        <fullName evidence="1">Uncharacterized protein</fullName>
    </submittedName>
</protein>
<name>A0A822ZGY5_NELNU</name>
<keyword evidence="2" id="KW-1185">Reference proteome</keyword>
<dbReference type="AlphaFoldDB" id="A0A822ZGY5"/>
<organism evidence="1 2">
    <name type="scientific">Nelumbo nucifera</name>
    <name type="common">Sacred lotus</name>
    <dbReference type="NCBI Taxonomy" id="4432"/>
    <lineage>
        <taxon>Eukaryota</taxon>
        <taxon>Viridiplantae</taxon>
        <taxon>Streptophyta</taxon>
        <taxon>Embryophyta</taxon>
        <taxon>Tracheophyta</taxon>
        <taxon>Spermatophyta</taxon>
        <taxon>Magnoliopsida</taxon>
        <taxon>Proteales</taxon>
        <taxon>Nelumbonaceae</taxon>
        <taxon>Nelumbo</taxon>
    </lineage>
</organism>
<dbReference type="EMBL" id="DUZY01000006">
    <property type="protein sequence ID" value="DAD42286.1"/>
    <property type="molecule type" value="Genomic_DNA"/>
</dbReference>
<evidence type="ECO:0000313" key="2">
    <source>
        <dbReference type="Proteomes" id="UP000607653"/>
    </source>
</evidence>
<gene>
    <name evidence="1" type="ORF">HUJ06_000516</name>
</gene>
<reference evidence="1 2" key="1">
    <citation type="journal article" date="2020" name="Mol. Biol. Evol.">
        <title>Distinct Expression and Methylation Patterns for Genes with Different Fates following a Single Whole-Genome Duplication in Flowering Plants.</title>
        <authorList>
            <person name="Shi T."/>
            <person name="Rahmani R.S."/>
            <person name="Gugger P.F."/>
            <person name="Wang M."/>
            <person name="Li H."/>
            <person name="Zhang Y."/>
            <person name="Li Z."/>
            <person name="Wang Q."/>
            <person name="Van de Peer Y."/>
            <person name="Marchal K."/>
            <person name="Chen J."/>
        </authorList>
    </citation>
    <scope>NUCLEOTIDE SEQUENCE [LARGE SCALE GENOMIC DNA]</scope>
    <source>
        <tissue evidence="1">Leaf</tissue>
    </source>
</reference>
<evidence type="ECO:0000313" key="1">
    <source>
        <dbReference type="EMBL" id="DAD42286.1"/>
    </source>
</evidence>
<comment type="caution">
    <text evidence="1">The sequence shown here is derived from an EMBL/GenBank/DDBJ whole genome shotgun (WGS) entry which is preliminary data.</text>
</comment>
<accession>A0A822ZGY5</accession>
<sequence>MHKSGKVHDRCWNPPCDLIIGDVQDGEVLELAYTRRNTARELVTNEIEDSEVWYRSDASRNRAGDSFPVGNNKVGESVELTDCRRDSSGHVTGPPCFLEDGVAVNAVPVVATVGSFPRVEDAQVRLVECSFEGEKSCPV</sequence>
<proteinExistence type="predicted"/>
<dbReference type="Proteomes" id="UP000607653">
    <property type="component" value="Unassembled WGS sequence"/>
</dbReference>